<protein>
    <recommendedName>
        <fullName evidence="6">Cwf19-like C-terminal domain-containing protein</fullName>
    </recommendedName>
</protein>
<feature type="compositionally biased region" description="Basic and acidic residues" evidence="2">
    <location>
        <begin position="173"/>
        <end position="200"/>
    </location>
</feature>
<gene>
    <name evidence="5" type="ORF">g.11617</name>
</gene>
<name>A0A1B6C311_9HEMI</name>
<dbReference type="PANTHER" id="PTHR12072:SF5">
    <property type="entry name" value="CWF19-LIKE PROTEIN 2"/>
    <property type="match status" value="1"/>
</dbReference>
<feature type="compositionally biased region" description="Polar residues" evidence="2">
    <location>
        <begin position="54"/>
        <end position="65"/>
    </location>
</feature>
<sequence>MGKKHKKVKRKHKKSKKYSDSDSSESQSTSEEEWVEKEIPKPNEKPMQREEWMSISSLVPTITRKQINEEKESKNEEKEDNKYMLDRLGQTERELNPYWKDGGTGLPAEKNCPSVESLRQAKTTVGDQGAKWLKKALSRAKEQAAHENRRLEDVVSERWGSLEKLEAMIANAEKNERNTIENESIHDKKNPSRSKKRDDYYQSSDSKKKSHEKNDTRRDHFDKVFYSKRQSDDNFRKREKEDRYVHPHSSNYRNKDILTKNKYSKKFIKPTDDDVDSNIFDSKFTGSKFDASSSRGWKKSEYKNSELKKNVDATIEENKLSENQNKSNNELNTKKINISSVDDKPEILSDKEMNELAAKIVKAEIMGNLDLAKELQKKLDSAQSSRLNRPKGQAKDDDETVILTKTNSMGFTRPLTIEGSHLEPTRGRRKGQKMETHKDGKRMRYFADDDKYSLQDMFQREKLSTVEDHNEMFAKLASKGVGRDDSARDMDDVFEETARVKESDGKSQARERDRAIKEHKRMERALGGCEWCLDNNLLLRHLIIAIGNKCYLCLPPYESLTMGHCLIIPTFHVTCATLLDEDVWDEIQIFRKSLTNMFKEQDEDVIFFESAMYFKHMPHMVLHCVPMAKETGDLAPIYFKKAIMESEKEWSNNKKIVDLSGKNVRLAVPKGLPYFAVDFGLQPGYAHVIEDEKLFPKNFAQEIIGGMLDLDHSLWRKPRKEKLEQQTKKVIQFTKQWKDFDCTKDKLQC</sequence>
<feature type="region of interest" description="Disordered" evidence="2">
    <location>
        <begin position="421"/>
        <end position="440"/>
    </location>
</feature>
<dbReference type="GO" id="GO:0000398">
    <property type="term" value="P:mRNA splicing, via spliceosome"/>
    <property type="evidence" value="ECO:0007669"/>
    <property type="project" value="TreeGrafter"/>
</dbReference>
<feature type="region of interest" description="Disordered" evidence="2">
    <location>
        <begin position="170"/>
        <end position="257"/>
    </location>
</feature>
<dbReference type="InterPro" id="IPR040194">
    <property type="entry name" value="Cwf19-like"/>
</dbReference>
<dbReference type="EMBL" id="GEDC01029392">
    <property type="protein sequence ID" value="JAS07906.1"/>
    <property type="molecule type" value="Transcribed_RNA"/>
</dbReference>
<evidence type="ECO:0000313" key="5">
    <source>
        <dbReference type="EMBL" id="JAS07906.1"/>
    </source>
</evidence>
<dbReference type="InterPro" id="IPR036265">
    <property type="entry name" value="HIT-like_sf"/>
</dbReference>
<dbReference type="Gene3D" id="3.30.428.10">
    <property type="entry name" value="HIT-like"/>
    <property type="match status" value="1"/>
</dbReference>
<dbReference type="InterPro" id="IPR006767">
    <property type="entry name" value="Cwf19-like_C_dom-2"/>
</dbReference>
<evidence type="ECO:0000259" key="3">
    <source>
        <dbReference type="Pfam" id="PF04676"/>
    </source>
</evidence>
<comment type="similarity">
    <text evidence="1">Belongs to the CWF19 family.</text>
</comment>
<feature type="compositionally biased region" description="Basic residues" evidence="2">
    <location>
        <begin position="1"/>
        <end position="16"/>
    </location>
</feature>
<feature type="compositionally biased region" description="Basic and acidic residues" evidence="2">
    <location>
        <begin position="66"/>
        <end position="95"/>
    </location>
</feature>
<organism evidence="5">
    <name type="scientific">Clastoptera arizonana</name>
    <name type="common">Arizona spittle bug</name>
    <dbReference type="NCBI Taxonomy" id="38151"/>
    <lineage>
        <taxon>Eukaryota</taxon>
        <taxon>Metazoa</taxon>
        <taxon>Ecdysozoa</taxon>
        <taxon>Arthropoda</taxon>
        <taxon>Hexapoda</taxon>
        <taxon>Insecta</taxon>
        <taxon>Pterygota</taxon>
        <taxon>Neoptera</taxon>
        <taxon>Paraneoptera</taxon>
        <taxon>Hemiptera</taxon>
        <taxon>Auchenorrhyncha</taxon>
        <taxon>Cercopoidea</taxon>
        <taxon>Clastopteridae</taxon>
        <taxon>Clastoptera</taxon>
    </lineage>
</organism>
<accession>A0A1B6C311</accession>
<dbReference type="InterPro" id="IPR006768">
    <property type="entry name" value="Cwf19-like_C_dom-1"/>
</dbReference>
<feature type="compositionally biased region" description="Basic and acidic residues" evidence="2">
    <location>
        <begin position="421"/>
        <end position="438"/>
    </location>
</feature>
<feature type="region of interest" description="Disordered" evidence="2">
    <location>
        <begin position="1"/>
        <end position="127"/>
    </location>
</feature>
<dbReference type="AlphaFoldDB" id="A0A1B6C311"/>
<dbReference type="PANTHER" id="PTHR12072">
    <property type="entry name" value="CWF19, CELL CYCLE CONTROL PROTEIN"/>
    <property type="match status" value="1"/>
</dbReference>
<evidence type="ECO:0000259" key="4">
    <source>
        <dbReference type="Pfam" id="PF04677"/>
    </source>
</evidence>
<evidence type="ECO:0000256" key="2">
    <source>
        <dbReference type="SAM" id="MobiDB-lite"/>
    </source>
</evidence>
<proteinExistence type="inferred from homology"/>
<feature type="domain" description="Cwf19-like C-terminal" evidence="4">
    <location>
        <begin position="517"/>
        <end position="640"/>
    </location>
</feature>
<feature type="compositionally biased region" description="Basic and acidic residues" evidence="2">
    <location>
        <begin position="212"/>
        <end position="245"/>
    </location>
</feature>
<feature type="domain" description="Cwf19-like protein C-terminal" evidence="3">
    <location>
        <begin position="649"/>
        <end position="743"/>
    </location>
</feature>
<dbReference type="GO" id="GO:0071014">
    <property type="term" value="C:post-mRNA release spliceosomal complex"/>
    <property type="evidence" value="ECO:0007669"/>
    <property type="project" value="TreeGrafter"/>
</dbReference>
<feature type="compositionally biased region" description="Basic and acidic residues" evidence="2">
    <location>
        <begin position="36"/>
        <end position="52"/>
    </location>
</feature>
<reference evidence="5" key="1">
    <citation type="submission" date="2015-12" db="EMBL/GenBank/DDBJ databases">
        <title>De novo transcriptome assembly of four potential Pierce s Disease insect vectors from Arizona vineyards.</title>
        <authorList>
            <person name="Tassone E.E."/>
        </authorList>
    </citation>
    <scope>NUCLEOTIDE SEQUENCE</scope>
</reference>
<dbReference type="Pfam" id="PF04676">
    <property type="entry name" value="CwfJ_C_2"/>
    <property type="match status" value="1"/>
</dbReference>
<dbReference type="Pfam" id="PF04677">
    <property type="entry name" value="CwfJ_C_1"/>
    <property type="match status" value="1"/>
</dbReference>
<dbReference type="SUPFAM" id="SSF54197">
    <property type="entry name" value="HIT-like"/>
    <property type="match status" value="1"/>
</dbReference>
<evidence type="ECO:0008006" key="6">
    <source>
        <dbReference type="Google" id="ProtNLM"/>
    </source>
</evidence>
<evidence type="ECO:0000256" key="1">
    <source>
        <dbReference type="ARBA" id="ARBA00006795"/>
    </source>
</evidence>